<keyword evidence="4" id="KW-0378">Hydrolase</keyword>
<evidence type="ECO:0000313" key="13">
    <source>
        <dbReference type="Proteomes" id="UP000010796"/>
    </source>
</evidence>
<dbReference type="Gene3D" id="3.10.170.10">
    <property type="match status" value="1"/>
</dbReference>
<protein>
    <submittedName>
        <fullName evidence="12">Zinc metalloprotease (Elastase)</fullName>
    </submittedName>
</protein>
<evidence type="ECO:0000259" key="11">
    <source>
        <dbReference type="Pfam" id="PF18962"/>
    </source>
</evidence>
<dbReference type="PATRIC" id="fig|926556.3.peg.462"/>
<dbReference type="OrthoDB" id="905690at2"/>
<dbReference type="Pfam" id="PF02868">
    <property type="entry name" value="Peptidase_M4_C"/>
    <property type="match status" value="1"/>
</dbReference>
<keyword evidence="1 12" id="KW-0645">Protease</keyword>
<dbReference type="PANTHER" id="PTHR33794:SF1">
    <property type="entry name" value="BACILLOLYSIN"/>
    <property type="match status" value="1"/>
</dbReference>
<reference evidence="13" key="1">
    <citation type="submission" date="2012-02" db="EMBL/GenBank/DDBJ databases">
        <title>The complete genome of Echinicola vietnamensis DSM 17526.</title>
        <authorList>
            <person name="Lucas S."/>
            <person name="Copeland A."/>
            <person name="Lapidus A."/>
            <person name="Glavina del Rio T."/>
            <person name="Dalin E."/>
            <person name="Tice H."/>
            <person name="Bruce D."/>
            <person name="Goodwin L."/>
            <person name="Pitluck S."/>
            <person name="Peters L."/>
            <person name="Ovchinnikova G."/>
            <person name="Teshima H."/>
            <person name="Kyrpides N."/>
            <person name="Mavromatis K."/>
            <person name="Ivanova N."/>
            <person name="Brettin T."/>
            <person name="Detter J.C."/>
            <person name="Han C."/>
            <person name="Larimer F."/>
            <person name="Land M."/>
            <person name="Hauser L."/>
            <person name="Markowitz V."/>
            <person name="Cheng J.-F."/>
            <person name="Hugenholtz P."/>
            <person name="Woyke T."/>
            <person name="Wu D."/>
            <person name="Brambilla E."/>
            <person name="Klenk H.-P."/>
            <person name="Eisen J.A."/>
        </authorList>
    </citation>
    <scope>NUCLEOTIDE SEQUENCE [LARGE SCALE GENOMIC DNA]</scope>
    <source>
        <strain evidence="13">DSM 17526 / LMG 23754 / KMM 6221</strain>
    </source>
</reference>
<feature type="domain" description="Peptidase M4" evidence="8">
    <location>
        <begin position="245"/>
        <end position="398"/>
    </location>
</feature>
<dbReference type="PANTHER" id="PTHR33794">
    <property type="entry name" value="BACILLOLYSIN"/>
    <property type="match status" value="1"/>
</dbReference>
<evidence type="ECO:0000313" key="12">
    <source>
        <dbReference type="EMBL" id="AGA76748.1"/>
    </source>
</evidence>
<feature type="chain" id="PRO_5003941846" evidence="7">
    <location>
        <begin position="23"/>
        <end position="862"/>
    </location>
</feature>
<keyword evidence="5" id="KW-0862">Zinc</keyword>
<evidence type="ECO:0000259" key="8">
    <source>
        <dbReference type="Pfam" id="PF01447"/>
    </source>
</evidence>
<keyword evidence="3 7" id="KW-0732">Signal</keyword>
<dbReference type="NCBIfam" id="TIGR04183">
    <property type="entry name" value="Por_Secre_tail"/>
    <property type="match status" value="1"/>
</dbReference>
<accession>L0FUN8</accession>
<evidence type="ECO:0000256" key="4">
    <source>
        <dbReference type="ARBA" id="ARBA00022801"/>
    </source>
</evidence>
<dbReference type="EMBL" id="CP003346">
    <property type="protein sequence ID" value="AGA76748.1"/>
    <property type="molecule type" value="Genomic_DNA"/>
</dbReference>
<feature type="signal peptide" evidence="7">
    <location>
        <begin position="1"/>
        <end position="22"/>
    </location>
</feature>
<keyword evidence="2" id="KW-0479">Metal-binding</keyword>
<dbReference type="SUPFAM" id="SSF55486">
    <property type="entry name" value="Metalloproteases ('zincins'), catalytic domain"/>
    <property type="match status" value="1"/>
</dbReference>
<dbReference type="eggNOG" id="COG3227">
    <property type="taxonomic scope" value="Bacteria"/>
</dbReference>
<keyword evidence="6 12" id="KW-0482">Metalloprotease</keyword>
<dbReference type="AlphaFoldDB" id="L0FUN8"/>
<dbReference type="InterPro" id="IPR027268">
    <property type="entry name" value="Peptidase_M4/M1_CTD_sf"/>
</dbReference>
<evidence type="ECO:0000256" key="1">
    <source>
        <dbReference type="ARBA" id="ARBA00022670"/>
    </source>
</evidence>
<dbReference type="CDD" id="cd09597">
    <property type="entry name" value="M4_TLP"/>
    <property type="match status" value="1"/>
</dbReference>
<dbReference type="InterPro" id="IPR011096">
    <property type="entry name" value="FTP_domain"/>
</dbReference>
<dbReference type="Pfam" id="PF01447">
    <property type="entry name" value="Peptidase_M4"/>
    <property type="match status" value="1"/>
</dbReference>
<feature type="domain" description="Peptidase M4 C-terminal" evidence="9">
    <location>
        <begin position="411"/>
        <end position="573"/>
    </location>
</feature>
<feature type="domain" description="Secretion system C-terminal sorting" evidence="11">
    <location>
        <begin position="781"/>
        <end position="859"/>
    </location>
</feature>
<dbReference type="InterPro" id="IPR001570">
    <property type="entry name" value="Peptidase_M4_C_domain"/>
</dbReference>
<evidence type="ECO:0000256" key="3">
    <source>
        <dbReference type="ARBA" id="ARBA00022729"/>
    </source>
</evidence>
<dbReference type="GO" id="GO:0006508">
    <property type="term" value="P:proteolysis"/>
    <property type="evidence" value="ECO:0007669"/>
    <property type="project" value="UniProtKB-KW"/>
</dbReference>
<gene>
    <name evidence="12" type="ordered locus">Echvi_0463</name>
</gene>
<evidence type="ECO:0000256" key="2">
    <source>
        <dbReference type="ARBA" id="ARBA00022723"/>
    </source>
</evidence>
<dbReference type="InterPro" id="IPR050728">
    <property type="entry name" value="Zinc_Metalloprotease_M4"/>
</dbReference>
<dbReference type="Gene3D" id="3.10.450.490">
    <property type="match status" value="1"/>
</dbReference>
<dbReference type="Pfam" id="PF18962">
    <property type="entry name" value="Por_Secre_tail"/>
    <property type="match status" value="1"/>
</dbReference>
<evidence type="ECO:0000256" key="7">
    <source>
        <dbReference type="SAM" id="SignalP"/>
    </source>
</evidence>
<evidence type="ECO:0000256" key="6">
    <source>
        <dbReference type="ARBA" id="ARBA00023049"/>
    </source>
</evidence>
<dbReference type="GO" id="GO:0004222">
    <property type="term" value="F:metalloendopeptidase activity"/>
    <property type="evidence" value="ECO:0007669"/>
    <property type="project" value="InterPro"/>
</dbReference>
<evidence type="ECO:0000256" key="5">
    <source>
        <dbReference type="ARBA" id="ARBA00022833"/>
    </source>
</evidence>
<keyword evidence="13" id="KW-1185">Reference proteome</keyword>
<evidence type="ECO:0000259" key="10">
    <source>
        <dbReference type="Pfam" id="PF07504"/>
    </source>
</evidence>
<name>L0FUN8_ECHVK</name>
<proteinExistence type="predicted"/>
<dbReference type="KEGG" id="evi:Echvi_0463"/>
<dbReference type="Pfam" id="PF07504">
    <property type="entry name" value="FTP"/>
    <property type="match status" value="1"/>
</dbReference>
<dbReference type="GO" id="GO:0046872">
    <property type="term" value="F:metal ion binding"/>
    <property type="evidence" value="ECO:0007669"/>
    <property type="project" value="UniProtKB-KW"/>
</dbReference>
<dbReference type="InterPro" id="IPR013856">
    <property type="entry name" value="Peptidase_M4_domain"/>
</dbReference>
<sequence>MRTITKLLVVVLFCLSTTFSNAQVRDTADVQYDRSGNISFVRVKAQSNQKMENAKALLALLLAGEHDDFKPVKEINDKFGMSHLKFQQYYKGIKVENSEYWVHGKNGKITKFNGHFRTIDIGSVQPQITEDAALSNALGFIDAEIYKWEDEGMQSFLREHSGDPTSSYYPEGELVITKNEMKEGKEEEMILAWKFLISSMVPNDEQVIFVDAGSGDIVRAYSLTCEIRLETGRNIEEVNTPSLAETMYSGNLSITSDSFAGGFRLREERDGVDIITLNLNNSDNIGTAADFSNTGTNWTSGNWAGINQDQQALDVHWGAEMVADYWQTVHQRNSIDDSGIRILSYVHYTPNFDGSPINNAFWQGGINARYMLYGDGDSGQPNPLTSLDICAHEFGHGINEFTANLTPGWHETGALNEGFSDIWAACIEDWATSNKATWIMGEEVFSGGFNGLRNLQNPKSTNTAEGQHPDTYQGDYWHAQEEPHFNSTVLSHWFYLLSQGGSGTNDNNDSYTVDGIGLEKAALIAYRMELIYLTSSSEYADARIAAINAAEDIYCENSPEVRAVTDAWYAVGVGGAFSGGIMNISGEDIVCSNTSFSLSNIPSGTNISWSVSPSNLVTSSSGSGATANLTPAASYSSGQATITYTVGNGTCETEIQKAIYVHAGSPDEGNATYSYNGSNQTANPYISVINNIVCDLLYPVTLDVPLLGSEISNVSMIYTSDPNITYWGSGGAESMSINFEFWEYGQEVIFRVSMQNDCGTSYQDYAFRSEDCYGTALNYKVYPNPASESINIELDQDLIKQSVSDKEKVNIKLFDPSGTELMSKTVNESRTTIDVSNLGNGFYYVHIIHKNGIIRKKLRIER</sequence>
<evidence type="ECO:0000259" key="9">
    <source>
        <dbReference type="Pfam" id="PF02868"/>
    </source>
</evidence>
<dbReference type="Proteomes" id="UP000010796">
    <property type="component" value="Chromosome"/>
</dbReference>
<organism evidence="12 13">
    <name type="scientific">Echinicola vietnamensis (strain DSM 17526 / LMG 23754 / KMM 6221)</name>
    <dbReference type="NCBI Taxonomy" id="926556"/>
    <lineage>
        <taxon>Bacteria</taxon>
        <taxon>Pseudomonadati</taxon>
        <taxon>Bacteroidota</taxon>
        <taxon>Cytophagia</taxon>
        <taxon>Cytophagales</taxon>
        <taxon>Cyclobacteriaceae</taxon>
        <taxon>Echinicola</taxon>
    </lineage>
</organism>
<dbReference type="RefSeq" id="WP_015264315.1">
    <property type="nucleotide sequence ID" value="NC_019904.1"/>
</dbReference>
<feature type="domain" description="FTP" evidence="10">
    <location>
        <begin position="67"/>
        <end position="116"/>
    </location>
</feature>
<dbReference type="HOGENOM" id="CLU_008590_1_0_10"/>
<dbReference type="STRING" id="926556.Echvi_0463"/>
<dbReference type="InterPro" id="IPR026444">
    <property type="entry name" value="Secre_tail"/>
</dbReference>
<dbReference type="Gene3D" id="1.10.390.10">
    <property type="entry name" value="Neutral Protease Domain 2"/>
    <property type="match status" value="1"/>
</dbReference>